<accession>B3EDH0</accession>
<organism evidence="1 2">
    <name type="scientific">Chlorobium limicola (strain DSM 245 / NBRC 103803 / 6330)</name>
    <dbReference type="NCBI Taxonomy" id="290315"/>
    <lineage>
        <taxon>Bacteria</taxon>
        <taxon>Pseudomonadati</taxon>
        <taxon>Chlorobiota</taxon>
        <taxon>Chlorobiia</taxon>
        <taxon>Chlorobiales</taxon>
        <taxon>Chlorobiaceae</taxon>
        <taxon>Chlorobium/Pelodictyon group</taxon>
        <taxon>Chlorobium</taxon>
    </lineage>
</organism>
<reference evidence="1 2" key="1">
    <citation type="submission" date="2008-05" db="EMBL/GenBank/DDBJ databases">
        <title>Complete sequence of Chlorobium limicola DSM 245.</title>
        <authorList>
            <consortium name="US DOE Joint Genome Institute"/>
            <person name="Lucas S."/>
            <person name="Copeland A."/>
            <person name="Lapidus A."/>
            <person name="Glavina del Rio T."/>
            <person name="Dalin E."/>
            <person name="Tice H."/>
            <person name="Bruce D."/>
            <person name="Goodwin L."/>
            <person name="Pitluck S."/>
            <person name="Schmutz J."/>
            <person name="Larimer F."/>
            <person name="Land M."/>
            <person name="Hauser L."/>
            <person name="Kyrpides N."/>
            <person name="Ovchinnikova G."/>
            <person name="Zhao F."/>
            <person name="Li T."/>
            <person name="Liu Z."/>
            <person name="Overmann J."/>
            <person name="Bryant D.A."/>
            <person name="Richardson P."/>
        </authorList>
    </citation>
    <scope>NUCLEOTIDE SEQUENCE [LARGE SCALE GENOMIC DNA]</scope>
    <source>
        <strain evidence="2">DSM 245 / NBRC 103803 / 6330</strain>
    </source>
</reference>
<dbReference type="RefSeq" id="WP_012466471.1">
    <property type="nucleotide sequence ID" value="NC_010803.1"/>
</dbReference>
<dbReference type="OrthoDB" id="1524666at2"/>
<dbReference type="STRING" id="290315.Clim_1545"/>
<dbReference type="AlphaFoldDB" id="B3EDH0"/>
<gene>
    <name evidence="1" type="ordered locus">Clim_1545</name>
</gene>
<dbReference type="EMBL" id="CP001097">
    <property type="protein sequence ID" value="ACD90595.1"/>
    <property type="molecule type" value="Genomic_DNA"/>
</dbReference>
<dbReference type="HOGENOM" id="CLU_173112_0_0_10"/>
<proteinExistence type="predicted"/>
<sequence>MKKTAQLALLEKTITGLGYSLRYEKGNFLGGECRLRTDNVVVVNKFMPLEGKLYTLARVVSRLNPPGLSPDVTKIIDKLAANNLFTGGNGG</sequence>
<dbReference type="KEGG" id="cli:Clim_1545"/>
<evidence type="ECO:0000313" key="1">
    <source>
        <dbReference type="EMBL" id="ACD90595.1"/>
    </source>
</evidence>
<dbReference type="Proteomes" id="UP000008841">
    <property type="component" value="Chromosome"/>
</dbReference>
<protein>
    <submittedName>
        <fullName evidence="1">Uncharacterized protein</fullName>
    </submittedName>
</protein>
<name>B3EDH0_CHLL2</name>
<evidence type="ECO:0000313" key="2">
    <source>
        <dbReference type="Proteomes" id="UP000008841"/>
    </source>
</evidence>